<evidence type="ECO:0000256" key="3">
    <source>
        <dbReference type="ARBA" id="ARBA00044507"/>
    </source>
</evidence>
<sequence>MTVNHEKFHLKEVINASGKMTILGVSTVSENVLAAQRFGGEHFFEMDSLVKETGAFIANLLQVEAAQIVSCASAGIAQSVAAVIGQGSLYHVYHPYSEKITKRAILLPKGHNVDYGTPVEVMVAQGGGKVVEAGYANLCTPMHLEMLITDQTAAILYIKSHHTVQKSMLSVKEAAEIAKKYQLPLIVDAAAEEDLITYYQLGADLVIYSGAKAIEGPSAGLVIGRKEYMDWVALQSQGIGRAMKIGKENILGFTQAIEDYLKESKESGAEMQARLIPFVDQLNQFENLSAKIVRDGAGRDIYRASVLIKGKRNAHQVITALKSQNPAIYTREYQANNGIIEFDIRALKEEEMAKILKAFKLIFNENNKKGE</sequence>
<comment type="cofactor">
    <cofactor evidence="1">
        <name>pyridoxal 5'-phosphate</name>
        <dbReference type="ChEBI" id="CHEBI:597326"/>
    </cofactor>
</comment>
<dbReference type="GO" id="GO:0016829">
    <property type="term" value="F:lyase activity"/>
    <property type="evidence" value="ECO:0007669"/>
    <property type="project" value="UniProtKB-KW"/>
</dbReference>
<dbReference type="Gene3D" id="3.40.640.10">
    <property type="entry name" value="Type I PLP-dependent aspartate aminotransferase-like (Major domain)"/>
    <property type="match status" value="1"/>
</dbReference>
<accession>A0ABV9MWC7</accession>
<dbReference type="EMBL" id="JBHSGS010000062">
    <property type="protein sequence ID" value="MFC4720302.1"/>
    <property type="molecule type" value="Genomic_DNA"/>
</dbReference>
<keyword evidence="5" id="KW-1185">Reference proteome</keyword>
<dbReference type="PANTHER" id="PTHR32328:SF0">
    <property type="entry name" value="L-SERYL-TRNA(SEC) SELENIUM TRANSFERASE"/>
    <property type="match status" value="1"/>
</dbReference>
<dbReference type="InterPro" id="IPR006337">
    <property type="entry name" value="DgaE-like"/>
</dbReference>
<name>A0ABV9MWC7_9ENTE</name>
<dbReference type="Proteomes" id="UP001595969">
    <property type="component" value="Unassembled WGS sequence"/>
</dbReference>
<organism evidence="4 5">
    <name type="scientific">Enterococcus lemanii</name>
    <dbReference type="NCBI Taxonomy" id="1159752"/>
    <lineage>
        <taxon>Bacteria</taxon>
        <taxon>Bacillati</taxon>
        <taxon>Bacillota</taxon>
        <taxon>Bacilli</taxon>
        <taxon>Lactobacillales</taxon>
        <taxon>Enterococcaceae</taxon>
        <taxon>Enterococcus</taxon>
    </lineage>
</organism>
<gene>
    <name evidence="4" type="ORF">ACFO5I_11270</name>
</gene>
<comment type="caution">
    <text evidence="4">The sequence shown here is derived from an EMBL/GenBank/DDBJ whole genome shotgun (WGS) entry which is preliminary data.</text>
</comment>
<evidence type="ECO:0000256" key="2">
    <source>
        <dbReference type="ARBA" id="ARBA00022898"/>
    </source>
</evidence>
<dbReference type="RefSeq" id="WP_204653636.1">
    <property type="nucleotide sequence ID" value="NZ_JAFBFD010000011.1"/>
</dbReference>
<dbReference type="InterPro" id="IPR015421">
    <property type="entry name" value="PyrdxlP-dep_Trfase_major"/>
</dbReference>
<keyword evidence="2" id="KW-0663">Pyridoxal phosphate</keyword>
<reference evidence="5" key="1">
    <citation type="journal article" date="2019" name="Int. J. Syst. Evol. Microbiol.">
        <title>The Global Catalogue of Microorganisms (GCM) 10K type strain sequencing project: providing services to taxonomists for standard genome sequencing and annotation.</title>
        <authorList>
            <consortium name="The Broad Institute Genomics Platform"/>
            <consortium name="The Broad Institute Genome Sequencing Center for Infectious Disease"/>
            <person name="Wu L."/>
            <person name="Ma J."/>
        </authorList>
    </citation>
    <scope>NUCLEOTIDE SEQUENCE [LARGE SCALE GENOMIC DNA]</scope>
    <source>
        <strain evidence="5">CGMCC 1.19032</strain>
    </source>
</reference>
<dbReference type="NCBIfam" id="TIGR01437">
    <property type="entry name" value="selA_rel"/>
    <property type="match status" value="1"/>
</dbReference>
<dbReference type="InterPro" id="IPR015424">
    <property type="entry name" value="PyrdxlP-dep_Trfase"/>
</dbReference>
<evidence type="ECO:0000313" key="4">
    <source>
        <dbReference type="EMBL" id="MFC4720302.1"/>
    </source>
</evidence>
<dbReference type="SUPFAM" id="SSF53383">
    <property type="entry name" value="PLP-dependent transferases"/>
    <property type="match status" value="1"/>
</dbReference>
<comment type="similarity">
    <text evidence="3">Belongs to the SelA family.</text>
</comment>
<dbReference type="Pfam" id="PF03841">
    <property type="entry name" value="SelA"/>
    <property type="match status" value="1"/>
</dbReference>
<proteinExistence type="inferred from homology"/>
<dbReference type="PANTHER" id="PTHR32328">
    <property type="entry name" value="L-SERYL-TRNA(SEC) SELENIUM TRANSFERASE"/>
    <property type="match status" value="1"/>
</dbReference>
<dbReference type="InterPro" id="IPR018319">
    <property type="entry name" value="SelA-like"/>
</dbReference>
<keyword evidence="4" id="KW-0456">Lyase</keyword>
<evidence type="ECO:0000256" key="1">
    <source>
        <dbReference type="ARBA" id="ARBA00001933"/>
    </source>
</evidence>
<evidence type="ECO:0000313" key="5">
    <source>
        <dbReference type="Proteomes" id="UP001595969"/>
    </source>
</evidence>
<protein>
    <submittedName>
        <fullName evidence="4">DgaE family pyridoxal phosphate-dependent ammonia lyase</fullName>
    </submittedName>
</protein>